<protein>
    <submittedName>
        <fullName evidence="2">Uncharacterized protein</fullName>
    </submittedName>
</protein>
<comment type="caution">
    <text evidence="2">The sequence shown here is derived from an EMBL/GenBank/DDBJ whole genome shotgun (WGS) entry which is preliminary data.</text>
</comment>
<evidence type="ECO:0000313" key="2">
    <source>
        <dbReference type="EMBL" id="KAL2061475.1"/>
    </source>
</evidence>
<accession>A0ABR4BV10</accession>
<name>A0ABR4BV10_9HELO</name>
<keyword evidence="3" id="KW-1185">Reference proteome</keyword>
<evidence type="ECO:0000313" key="3">
    <source>
        <dbReference type="Proteomes" id="UP001595075"/>
    </source>
</evidence>
<organism evidence="2 3">
    <name type="scientific">Oculimacula yallundae</name>
    <dbReference type="NCBI Taxonomy" id="86028"/>
    <lineage>
        <taxon>Eukaryota</taxon>
        <taxon>Fungi</taxon>
        <taxon>Dikarya</taxon>
        <taxon>Ascomycota</taxon>
        <taxon>Pezizomycotina</taxon>
        <taxon>Leotiomycetes</taxon>
        <taxon>Helotiales</taxon>
        <taxon>Ploettnerulaceae</taxon>
        <taxon>Oculimacula</taxon>
    </lineage>
</organism>
<feature type="compositionally biased region" description="Basic and acidic residues" evidence="1">
    <location>
        <begin position="287"/>
        <end position="300"/>
    </location>
</feature>
<evidence type="ECO:0000256" key="1">
    <source>
        <dbReference type="SAM" id="MobiDB-lite"/>
    </source>
</evidence>
<gene>
    <name evidence="2" type="ORF">VTL71DRAFT_6852</name>
</gene>
<feature type="region of interest" description="Disordered" evidence="1">
    <location>
        <begin position="271"/>
        <end position="300"/>
    </location>
</feature>
<reference evidence="2 3" key="1">
    <citation type="journal article" date="2024" name="Commun. Biol.">
        <title>Comparative genomic analysis of thermophilic fungi reveals convergent evolutionary adaptations and gene losses.</title>
        <authorList>
            <person name="Steindorff A.S."/>
            <person name="Aguilar-Pontes M.V."/>
            <person name="Robinson A.J."/>
            <person name="Andreopoulos B."/>
            <person name="LaButti K."/>
            <person name="Kuo A."/>
            <person name="Mondo S."/>
            <person name="Riley R."/>
            <person name="Otillar R."/>
            <person name="Haridas S."/>
            <person name="Lipzen A."/>
            <person name="Grimwood J."/>
            <person name="Schmutz J."/>
            <person name="Clum A."/>
            <person name="Reid I.D."/>
            <person name="Moisan M.C."/>
            <person name="Butler G."/>
            <person name="Nguyen T.T.M."/>
            <person name="Dewar K."/>
            <person name="Conant G."/>
            <person name="Drula E."/>
            <person name="Henrissat B."/>
            <person name="Hansel C."/>
            <person name="Singer S."/>
            <person name="Hutchinson M.I."/>
            <person name="de Vries R.P."/>
            <person name="Natvig D.O."/>
            <person name="Powell A.J."/>
            <person name="Tsang A."/>
            <person name="Grigoriev I.V."/>
        </authorList>
    </citation>
    <scope>NUCLEOTIDE SEQUENCE [LARGE SCALE GENOMIC DNA]</scope>
    <source>
        <strain evidence="2 3">CBS 494.80</strain>
    </source>
</reference>
<proteinExistence type="predicted"/>
<dbReference type="Proteomes" id="UP001595075">
    <property type="component" value="Unassembled WGS sequence"/>
</dbReference>
<sequence length="300" mass="33896">MYSQEETILAILKFYQQVILHPYLPSSALITPPPTGWPTITEPTPTKNPTVLSLLHSLPYLISEMSSDRICIHYETIAIDYSSGSGSTGGSTSFAEDVYPLPDHCVYLTRSVDREGIALILNTDDGTITHMGCGSYLQIPFEEYDALPLEEQWKAYEKIPVKELFENWTKRYEMLAWMLVPNPIGEPTSGTFIARANSPAGENALLERSEWQPWGYDPLGEGQSEAYSRQCKLAANVYNTYLNYGWPDRFNKEARRAALLELGRKKAKDERTMMDELFPDPPGMFDSDDRVGETEEEGRA</sequence>
<dbReference type="EMBL" id="JAZHXI010000018">
    <property type="protein sequence ID" value="KAL2061475.1"/>
    <property type="molecule type" value="Genomic_DNA"/>
</dbReference>